<keyword evidence="1" id="KW-0812">Transmembrane</keyword>
<protein>
    <submittedName>
        <fullName evidence="2">Uncharacterized protein</fullName>
    </submittedName>
</protein>
<organism evidence="2 3">
    <name type="scientific">Shewanella dokdonensis</name>
    <dbReference type="NCBI Taxonomy" id="712036"/>
    <lineage>
        <taxon>Bacteria</taxon>
        <taxon>Pseudomonadati</taxon>
        <taxon>Pseudomonadota</taxon>
        <taxon>Gammaproteobacteria</taxon>
        <taxon>Alteromonadales</taxon>
        <taxon>Shewanellaceae</taxon>
        <taxon>Shewanella</taxon>
    </lineage>
</organism>
<evidence type="ECO:0000256" key="1">
    <source>
        <dbReference type="SAM" id="Phobius"/>
    </source>
</evidence>
<keyword evidence="3" id="KW-1185">Reference proteome</keyword>
<proteinExistence type="predicted"/>
<dbReference type="RefSeq" id="WP_213681755.1">
    <property type="nucleotide sequence ID" value="NZ_CP074572.1"/>
</dbReference>
<feature type="transmembrane region" description="Helical" evidence="1">
    <location>
        <begin position="34"/>
        <end position="60"/>
    </location>
</feature>
<evidence type="ECO:0000313" key="3">
    <source>
        <dbReference type="Proteomes" id="UP000676428"/>
    </source>
</evidence>
<dbReference type="Proteomes" id="UP000676428">
    <property type="component" value="Chromosome"/>
</dbReference>
<sequence>MMMKRFKWFALGVIAVTCFWIGMAIFRVITGELSVYQAFVDSVSVLAGLATITALGFAYVTYKNWSVPIINGRLEKCNELLLQRSKQLLDALTSLKNVNDENLMLWYNDMVIKDQYIYAEILTYLNLAKIDKKDIYLNERYLKIYIPKDLNQDSTEMIGEIDRDSVYRTIQEALRDTQRQKSFVNTELENIKGPSS</sequence>
<gene>
    <name evidence="2" type="ORF">KHX94_18825</name>
</gene>
<name>A0ABX8DEE4_9GAMM</name>
<evidence type="ECO:0000313" key="2">
    <source>
        <dbReference type="EMBL" id="QVK23114.1"/>
    </source>
</evidence>
<keyword evidence="1" id="KW-1133">Transmembrane helix</keyword>
<keyword evidence="1" id="KW-0472">Membrane</keyword>
<dbReference type="EMBL" id="CP074572">
    <property type="protein sequence ID" value="QVK23114.1"/>
    <property type="molecule type" value="Genomic_DNA"/>
</dbReference>
<accession>A0ABX8DEE4</accession>
<reference evidence="2 3" key="1">
    <citation type="journal article" date="2012" name="Int. J. Syst. Evol. Microbiol.">
        <title>Shewanella dokdonensis sp. nov., isolated from seawater.</title>
        <authorList>
            <person name="Sung H.R."/>
            <person name="Yoon J.H."/>
            <person name="Ghim S.Y."/>
        </authorList>
    </citation>
    <scope>NUCLEOTIDE SEQUENCE [LARGE SCALE GENOMIC DNA]</scope>
    <source>
        <strain evidence="2 3">DSM 23626</strain>
    </source>
</reference>